<evidence type="ECO:0000256" key="4">
    <source>
        <dbReference type="SAM" id="Coils"/>
    </source>
</evidence>
<evidence type="ECO:0000256" key="1">
    <source>
        <dbReference type="ARBA" id="ARBA00022500"/>
    </source>
</evidence>
<protein>
    <submittedName>
        <fullName evidence="9">HAMP domain-containing methyl-accepting chemotaxis protein</fullName>
    </submittedName>
</protein>
<dbReference type="PANTHER" id="PTHR43531:SF11">
    <property type="entry name" value="METHYL-ACCEPTING CHEMOTAXIS PROTEIN 3"/>
    <property type="match status" value="1"/>
</dbReference>
<evidence type="ECO:0000313" key="10">
    <source>
        <dbReference type="Proteomes" id="UP001177080"/>
    </source>
</evidence>
<keyword evidence="4" id="KW-0175">Coiled coil</keyword>
<gene>
    <name evidence="9" type="ORF">GB928_014785</name>
</gene>
<keyword evidence="3" id="KW-0807">Transducer</keyword>
<dbReference type="InterPro" id="IPR051310">
    <property type="entry name" value="MCP_chemotaxis"/>
</dbReference>
<keyword evidence="6" id="KW-0472">Membrane</keyword>
<sequence>MTLRLSHRIGLMAPIAVAGILLIVGIFEVEQRTAEDYGARVERHRSAADALRGLEIEFLQNRRAEKDFLLRRDEKYVAAHKEISAKADASIATLGTLVDNPATRADLQTISDGYAAYLKSFATLAEASVALGLDPSSGREGAMRTAVHAIEELLNTVDDTGLQASMLTMRRHEKDFIMRRDAKYVAKHAQERAAFAGTPAERFGGAANQATILEALDAYGKAFDDYAAIAATEAAARQGVSDAFAAVEPVFDKMSAGIAADKATAEVESASALQTAHTVAIVAILAAIAAIAATVLLIGRSISRPIVATTKAMTVLAAGDTVSAIPYAGRRDEIGEMAGAVEVFRQAAIANRRLEAEAAENRARAEAERIQLQEEAEAAAQARLQQATSGLAGGLRRLASGDLSFQLTEPFAADFEQLRHDLNSAVAQLGETLGAVAQSSGSIDDGSREISVSADDLSKRTEQQAASLEETAAALDEITANVASSTKRAEEARGVAGEANRSAQKSGEIVAGAIEAMKRIEHSSGQISNIIGVIDEIAFQTNLLALNAGVEAARAGEAGKGFAVVAQEVRELAQRSAQAAREIKDLIRNSTTEVEGGVRLVQDTGASLEAIGLHVATINQHMDAIAISAREQSVGLSEVNTAVNQMDQVTQRNAAMVEETNAASASLANEAVRLREQISRFVLPGVSGGMRDLKAVHRRMETAARTPSRPSALASHGNAALKQEWTEF</sequence>
<keyword evidence="10" id="KW-1185">Reference proteome</keyword>
<dbReference type="SMART" id="SM00304">
    <property type="entry name" value="HAMP"/>
    <property type="match status" value="2"/>
</dbReference>
<name>A0ABT8XFD4_9HYPH</name>
<dbReference type="PROSITE" id="PS50111">
    <property type="entry name" value="CHEMOTAXIS_TRANSDUC_2"/>
    <property type="match status" value="1"/>
</dbReference>
<comment type="similarity">
    <text evidence="2">Belongs to the methyl-accepting chemotaxis (MCP) protein family.</text>
</comment>
<reference evidence="9" key="1">
    <citation type="submission" date="2022-04" db="EMBL/GenBank/DDBJ databases">
        <title>Shinella lacus sp. nov., a novel member of the genus Shinella from water.</title>
        <authorList>
            <person name="Deng Y."/>
        </authorList>
    </citation>
    <scope>NUCLEOTIDE SEQUENCE</scope>
    <source>
        <strain evidence="9">JCM 31239</strain>
    </source>
</reference>
<feature type="transmembrane region" description="Helical" evidence="6">
    <location>
        <begin position="9"/>
        <end position="27"/>
    </location>
</feature>
<dbReference type="Gene3D" id="6.10.340.10">
    <property type="match status" value="1"/>
</dbReference>
<dbReference type="SMART" id="SM00283">
    <property type="entry name" value="MA"/>
    <property type="match status" value="1"/>
</dbReference>
<feature type="domain" description="HAMP" evidence="8">
    <location>
        <begin position="300"/>
        <end position="353"/>
    </location>
</feature>
<comment type="caution">
    <text evidence="9">The sequence shown here is derived from an EMBL/GenBank/DDBJ whole genome shotgun (WGS) entry which is preliminary data.</text>
</comment>
<evidence type="ECO:0000259" key="7">
    <source>
        <dbReference type="PROSITE" id="PS50111"/>
    </source>
</evidence>
<proteinExistence type="inferred from homology"/>
<evidence type="ECO:0000256" key="3">
    <source>
        <dbReference type="PROSITE-ProRule" id="PRU00284"/>
    </source>
</evidence>
<evidence type="ECO:0000259" key="8">
    <source>
        <dbReference type="PROSITE" id="PS50885"/>
    </source>
</evidence>
<evidence type="ECO:0000256" key="5">
    <source>
        <dbReference type="SAM" id="MobiDB-lite"/>
    </source>
</evidence>
<dbReference type="Pfam" id="PF00672">
    <property type="entry name" value="HAMP"/>
    <property type="match status" value="1"/>
</dbReference>
<evidence type="ECO:0000256" key="2">
    <source>
        <dbReference type="ARBA" id="ARBA00029447"/>
    </source>
</evidence>
<keyword evidence="6" id="KW-1133">Transmembrane helix</keyword>
<dbReference type="CDD" id="cd11386">
    <property type="entry name" value="MCP_signal"/>
    <property type="match status" value="1"/>
</dbReference>
<feature type="region of interest" description="Disordered" evidence="5">
    <location>
        <begin position="438"/>
        <end position="465"/>
    </location>
</feature>
<dbReference type="Proteomes" id="UP001177080">
    <property type="component" value="Unassembled WGS sequence"/>
</dbReference>
<organism evidence="9 10">
    <name type="scientific">Shinella curvata</name>
    <dbReference type="NCBI Taxonomy" id="1817964"/>
    <lineage>
        <taxon>Bacteria</taxon>
        <taxon>Pseudomonadati</taxon>
        <taxon>Pseudomonadota</taxon>
        <taxon>Alphaproteobacteria</taxon>
        <taxon>Hyphomicrobiales</taxon>
        <taxon>Rhizobiaceae</taxon>
        <taxon>Shinella</taxon>
    </lineage>
</organism>
<accession>A0ABT8XFD4</accession>
<dbReference type="InterPro" id="IPR003660">
    <property type="entry name" value="HAMP_dom"/>
</dbReference>
<dbReference type="RefSeq" id="WP_244760151.1">
    <property type="nucleotide sequence ID" value="NZ_JALJCJ010000002.1"/>
</dbReference>
<dbReference type="Gene3D" id="1.10.287.950">
    <property type="entry name" value="Methyl-accepting chemotaxis protein"/>
    <property type="match status" value="1"/>
</dbReference>
<feature type="transmembrane region" description="Helical" evidence="6">
    <location>
        <begin position="279"/>
        <end position="298"/>
    </location>
</feature>
<feature type="domain" description="HAMP" evidence="8">
    <location>
        <begin position="382"/>
        <end position="434"/>
    </location>
</feature>
<keyword evidence="6" id="KW-0812">Transmembrane</keyword>
<dbReference type="InterPro" id="IPR004089">
    <property type="entry name" value="MCPsignal_dom"/>
</dbReference>
<dbReference type="Pfam" id="PF00015">
    <property type="entry name" value="MCPsignal"/>
    <property type="match status" value="1"/>
</dbReference>
<dbReference type="EMBL" id="WHSC02000006">
    <property type="protein sequence ID" value="MDO6122456.1"/>
    <property type="molecule type" value="Genomic_DNA"/>
</dbReference>
<dbReference type="PROSITE" id="PS50885">
    <property type="entry name" value="HAMP"/>
    <property type="match status" value="2"/>
</dbReference>
<dbReference type="InterPro" id="IPR032255">
    <property type="entry name" value="HBM"/>
</dbReference>
<feature type="domain" description="Methyl-accepting transducer" evidence="7">
    <location>
        <begin position="439"/>
        <end position="668"/>
    </location>
</feature>
<dbReference type="SUPFAM" id="SSF158472">
    <property type="entry name" value="HAMP domain-like"/>
    <property type="match status" value="1"/>
</dbReference>
<evidence type="ECO:0000313" key="9">
    <source>
        <dbReference type="EMBL" id="MDO6122456.1"/>
    </source>
</evidence>
<feature type="coiled-coil region" evidence="4">
    <location>
        <begin position="351"/>
        <end position="382"/>
    </location>
</feature>
<keyword evidence="1" id="KW-0145">Chemotaxis</keyword>
<dbReference type="SMART" id="SM01358">
    <property type="entry name" value="HBM"/>
    <property type="match status" value="1"/>
</dbReference>
<dbReference type="SUPFAM" id="SSF58104">
    <property type="entry name" value="Methyl-accepting chemotaxis protein (MCP) signaling domain"/>
    <property type="match status" value="1"/>
</dbReference>
<evidence type="ECO:0000256" key="6">
    <source>
        <dbReference type="SAM" id="Phobius"/>
    </source>
</evidence>
<dbReference type="PANTHER" id="PTHR43531">
    <property type="entry name" value="PROTEIN ICFG"/>
    <property type="match status" value="1"/>
</dbReference>